<comment type="caution">
    <text evidence="2">The sequence shown here is derived from an EMBL/GenBank/DDBJ whole genome shotgun (WGS) entry which is preliminary data.</text>
</comment>
<evidence type="ECO:0000256" key="1">
    <source>
        <dbReference type="SAM" id="SignalP"/>
    </source>
</evidence>
<accession>A0A1V8NSS1</accession>
<dbReference type="Proteomes" id="UP000192573">
    <property type="component" value="Unassembled WGS sequence"/>
</dbReference>
<feature type="chain" id="PRO_5010721552" description="Lipoprotein" evidence="1">
    <location>
        <begin position="19"/>
        <end position="129"/>
    </location>
</feature>
<dbReference type="AlphaFoldDB" id="A0A1V8NSS1"/>
<dbReference type="RefSeq" id="WP_080860751.1">
    <property type="nucleotide sequence ID" value="NZ_CP077405.1"/>
</dbReference>
<name>A0A1V8NSS1_CITBR</name>
<dbReference type="PROSITE" id="PS51257">
    <property type="entry name" value="PROKAR_LIPOPROTEIN"/>
    <property type="match status" value="1"/>
</dbReference>
<evidence type="ECO:0000313" key="2">
    <source>
        <dbReference type="EMBL" id="OQM39454.1"/>
    </source>
</evidence>
<organism evidence="2 3">
    <name type="scientific">Citrobacter braakii</name>
    <dbReference type="NCBI Taxonomy" id="57706"/>
    <lineage>
        <taxon>Bacteria</taxon>
        <taxon>Pseudomonadati</taxon>
        <taxon>Pseudomonadota</taxon>
        <taxon>Gammaproteobacteria</taxon>
        <taxon>Enterobacterales</taxon>
        <taxon>Enterobacteriaceae</taxon>
        <taxon>Citrobacter</taxon>
        <taxon>Citrobacter freundii complex</taxon>
    </lineage>
</organism>
<protein>
    <recommendedName>
        <fullName evidence="4">Lipoprotein</fullName>
    </recommendedName>
</protein>
<sequence length="129" mass="14116">MKKWMKWLAAFAVVGALAGCARTATIDNVQSTVSAGHTETQVKNAILKAGAQRQWIMSDVGPGVIKARQQNRDHVAEVRITYSATGYSIKYDSSLNLLASGGKIHKNYNRWVRNLDKDIQINLASSAAQ</sequence>
<feature type="signal peptide" evidence="1">
    <location>
        <begin position="1"/>
        <end position="18"/>
    </location>
</feature>
<evidence type="ECO:0008006" key="4">
    <source>
        <dbReference type="Google" id="ProtNLM"/>
    </source>
</evidence>
<keyword evidence="1" id="KW-0732">Signal</keyword>
<dbReference type="EMBL" id="NAEW01000023">
    <property type="protein sequence ID" value="OQM39454.1"/>
    <property type="molecule type" value="Genomic_DNA"/>
</dbReference>
<evidence type="ECO:0000313" key="3">
    <source>
        <dbReference type="Proteomes" id="UP000192573"/>
    </source>
</evidence>
<gene>
    <name evidence="2" type="ORF">BZK42_24855</name>
</gene>
<reference evidence="2 3" key="1">
    <citation type="submission" date="2017-03" db="EMBL/GenBank/DDBJ databases">
        <authorList>
            <person name="Afonso C.L."/>
            <person name="Miller P.J."/>
            <person name="Scott M.A."/>
            <person name="Spackman E."/>
            <person name="Goraichik I."/>
            <person name="Dimitrov K.M."/>
            <person name="Suarez D.L."/>
            <person name="Swayne D.E."/>
        </authorList>
    </citation>
    <scope>NUCLEOTIDE SEQUENCE [LARGE SCALE GENOMIC DNA]</scope>
    <source>
        <strain evidence="2 3">ATCC 51113</strain>
    </source>
</reference>
<proteinExistence type="predicted"/>